<proteinExistence type="inferred from homology"/>
<dbReference type="PANTHER" id="PTHR32322:SF2">
    <property type="entry name" value="EAMA DOMAIN-CONTAINING PROTEIN"/>
    <property type="match status" value="1"/>
</dbReference>
<comment type="subcellular location">
    <subcellularLocation>
        <location evidence="1">Membrane</location>
        <topology evidence="1">Multi-pass membrane protein</topology>
    </subcellularLocation>
</comment>
<reference evidence="8 9" key="1">
    <citation type="submission" date="2020-08" db="EMBL/GenBank/DDBJ databases">
        <title>Sequencing the genomes of 1000 actinobacteria strains.</title>
        <authorList>
            <person name="Klenk H.-P."/>
        </authorList>
    </citation>
    <scope>NUCLEOTIDE SEQUENCE [LARGE SCALE GENOMIC DNA]</scope>
    <source>
        <strain evidence="8 9">DSM 45486</strain>
    </source>
</reference>
<dbReference type="PANTHER" id="PTHR32322">
    <property type="entry name" value="INNER MEMBRANE TRANSPORTER"/>
    <property type="match status" value="1"/>
</dbReference>
<feature type="transmembrane region" description="Helical" evidence="6">
    <location>
        <begin position="61"/>
        <end position="80"/>
    </location>
</feature>
<keyword evidence="4 6" id="KW-1133">Transmembrane helix</keyword>
<comment type="caution">
    <text evidence="8">The sequence shown here is derived from an EMBL/GenBank/DDBJ whole genome shotgun (WGS) entry which is preliminary data.</text>
</comment>
<feature type="transmembrane region" description="Helical" evidence="6">
    <location>
        <begin position="116"/>
        <end position="134"/>
    </location>
</feature>
<name>A0A7W9HNN3_9PSEU</name>
<evidence type="ECO:0000256" key="3">
    <source>
        <dbReference type="ARBA" id="ARBA00022692"/>
    </source>
</evidence>
<dbReference type="InterPro" id="IPR000620">
    <property type="entry name" value="EamA_dom"/>
</dbReference>
<feature type="transmembrane region" description="Helical" evidence="6">
    <location>
        <begin position="261"/>
        <end position="278"/>
    </location>
</feature>
<keyword evidence="5 6" id="KW-0472">Membrane</keyword>
<feature type="transmembrane region" description="Helical" evidence="6">
    <location>
        <begin position="208"/>
        <end position="229"/>
    </location>
</feature>
<dbReference type="Proteomes" id="UP000552097">
    <property type="component" value="Unassembled WGS sequence"/>
</dbReference>
<feature type="transmembrane region" description="Helical" evidence="6">
    <location>
        <begin position="86"/>
        <end position="104"/>
    </location>
</feature>
<evidence type="ECO:0000313" key="9">
    <source>
        <dbReference type="Proteomes" id="UP000552097"/>
    </source>
</evidence>
<sequence>MRWAALGVVYVVWGSTYLAIRFTIESMPPLLSGGSRFLIAGAVLALLVAWRGSLRMTRRQFGSAVLLGLLLPAWGNGLVVLAEQSVASGLAALLVASVPLHVVLMRRFTGERPPPVTYAGVALGLVGLGVLVLNDVGESSWWGPWVVLLAAFGWALGSFLSSRLDTPANPFALSAVEMLAGGAALTVVGLVAGERVSFDAITTSSWVAWGYLVVFGSLLAFSSYVYVLGQLPVSTVATYAYVNPVIAVVLGVWLADERFGVFQLFGGLLVVLAVLLVVRAERKCRT</sequence>
<evidence type="ECO:0000256" key="1">
    <source>
        <dbReference type="ARBA" id="ARBA00004141"/>
    </source>
</evidence>
<dbReference type="GO" id="GO:0016020">
    <property type="term" value="C:membrane"/>
    <property type="evidence" value="ECO:0007669"/>
    <property type="project" value="UniProtKB-SubCell"/>
</dbReference>
<feature type="transmembrane region" description="Helical" evidence="6">
    <location>
        <begin position="171"/>
        <end position="193"/>
    </location>
</feature>
<gene>
    <name evidence="8" type="ORF">F4560_004976</name>
</gene>
<organism evidence="8 9">
    <name type="scientific">Saccharothrix ecbatanensis</name>
    <dbReference type="NCBI Taxonomy" id="1105145"/>
    <lineage>
        <taxon>Bacteria</taxon>
        <taxon>Bacillati</taxon>
        <taxon>Actinomycetota</taxon>
        <taxon>Actinomycetes</taxon>
        <taxon>Pseudonocardiales</taxon>
        <taxon>Pseudonocardiaceae</taxon>
        <taxon>Saccharothrix</taxon>
    </lineage>
</organism>
<feature type="domain" description="EamA" evidence="7">
    <location>
        <begin position="9"/>
        <end position="132"/>
    </location>
</feature>
<dbReference type="InterPro" id="IPR050638">
    <property type="entry name" value="AA-Vitamin_Transporters"/>
</dbReference>
<keyword evidence="9" id="KW-1185">Reference proteome</keyword>
<evidence type="ECO:0000256" key="6">
    <source>
        <dbReference type="SAM" id="Phobius"/>
    </source>
</evidence>
<evidence type="ECO:0000259" key="7">
    <source>
        <dbReference type="Pfam" id="PF00892"/>
    </source>
</evidence>
<evidence type="ECO:0000256" key="5">
    <source>
        <dbReference type="ARBA" id="ARBA00023136"/>
    </source>
</evidence>
<protein>
    <submittedName>
        <fullName evidence="8">Drug/metabolite transporter (DMT)-like permease</fullName>
    </submittedName>
</protein>
<accession>A0A7W9HNN3</accession>
<dbReference type="Pfam" id="PF00892">
    <property type="entry name" value="EamA"/>
    <property type="match status" value="2"/>
</dbReference>
<feature type="domain" description="EamA" evidence="7">
    <location>
        <begin position="142"/>
        <end position="278"/>
    </location>
</feature>
<feature type="transmembrane region" description="Helical" evidence="6">
    <location>
        <begin position="30"/>
        <end position="49"/>
    </location>
</feature>
<dbReference type="InterPro" id="IPR037185">
    <property type="entry name" value="EmrE-like"/>
</dbReference>
<feature type="transmembrane region" description="Helical" evidence="6">
    <location>
        <begin position="7"/>
        <end position="24"/>
    </location>
</feature>
<feature type="transmembrane region" description="Helical" evidence="6">
    <location>
        <begin position="236"/>
        <end position="255"/>
    </location>
</feature>
<evidence type="ECO:0000256" key="4">
    <source>
        <dbReference type="ARBA" id="ARBA00022989"/>
    </source>
</evidence>
<dbReference type="EMBL" id="JACHMO010000001">
    <property type="protein sequence ID" value="MBB5805208.1"/>
    <property type="molecule type" value="Genomic_DNA"/>
</dbReference>
<dbReference type="AlphaFoldDB" id="A0A7W9HNN3"/>
<dbReference type="SUPFAM" id="SSF103481">
    <property type="entry name" value="Multidrug resistance efflux transporter EmrE"/>
    <property type="match status" value="2"/>
</dbReference>
<dbReference type="Gene3D" id="1.10.3730.20">
    <property type="match status" value="1"/>
</dbReference>
<evidence type="ECO:0000313" key="8">
    <source>
        <dbReference type="EMBL" id="MBB5805208.1"/>
    </source>
</evidence>
<feature type="transmembrane region" description="Helical" evidence="6">
    <location>
        <begin position="140"/>
        <end position="159"/>
    </location>
</feature>
<dbReference type="RefSeq" id="WP_184923567.1">
    <property type="nucleotide sequence ID" value="NZ_JACHMO010000001.1"/>
</dbReference>
<evidence type="ECO:0000256" key="2">
    <source>
        <dbReference type="ARBA" id="ARBA00007362"/>
    </source>
</evidence>
<keyword evidence="3 6" id="KW-0812">Transmembrane</keyword>
<comment type="similarity">
    <text evidence="2">Belongs to the EamA transporter family.</text>
</comment>